<dbReference type="RefSeq" id="WP_011628385.1">
    <property type="nucleotide sequence ID" value="NC_008340.1"/>
</dbReference>
<dbReference type="OrthoDB" id="9810457at2"/>
<evidence type="ECO:0000256" key="8">
    <source>
        <dbReference type="SAM" id="Phobius"/>
    </source>
</evidence>
<dbReference type="PANTHER" id="PTHR36838">
    <property type="entry name" value="AUXIN EFFLUX CARRIER FAMILY PROTEIN"/>
    <property type="match status" value="1"/>
</dbReference>
<keyword evidence="4" id="KW-1003">Cell membrane</keyword>
<feature type="transmembrane region" description="Helical" evidence="8">
    <location>
        <begin position="288"/>
        <end position="308"/>
    </location>
</feature>
<dbReference type="AlphaFoldDB" id="Q0AAZ7"/>
<feature type="transmembrane region" description="Helical" evidence="8">
    <location>
        <begin position="6"/>
        <end position="26"/>
    </location>
</feature>
<keyword evidence="5 8" id="KW-0812">Transmembrane</keyword>
<feature type="transmembrane region" description="Helical" evidence="8">
    <location>
        <begin position="193"/>
        <end position="216"/>
    </location>
</feature>
<comment type="similarity">
    <text evidence="2">Belongs to the auxin efflux carrier (TC 2.A.69) family.</text>
</comment>
<dbReference type="Pfam" id="PF03547">
    <property type="entry name" value="Mem_trans"/>
    <property type="match status" value="1"/>
</dbReference>
<dbReference type="EMBL" id="CP000453">
    <property type="protein sequence ID" value="ABI55990.1"/>
    <property type="molecule type" value="Genomic_DNA"/>
</dbReference>
<evidence type="ECO:0000313" key="10">
    <source>
        <dbReference type="Proteomes" id="UP000001962"/>
    </source>
</evidence>
<dbReference type="Proteomes" id="UP000001962">
    <property type="component" value="Chromosome"/>
</dbReference>
<organism evidence="9 10">
    <name type="scientific">Alkalilimnicola ehrlichii (strain ATCC BAA-1101 / DSM 17681 / MLHE-1)</name>
    <dbReference type="NCBI Taxonomy" id="187272"/>
    <lineage>
        <taxon>Bacteria</taxon>
        <taxon>Pseudomonadati</taxon>
        <taxon>Pseudomonadota</taxon>
        <taxon>Gammaproteobacteria</taxon>
        <taxon>Chromatiales</taxon>
        <taxon>Ectothiorhodospiraceae</taxon>
        <taxon>Alkalilimnicola</taxon>
    </lineage>
</organism>
<protein>
    <submittedName>
        <fullName evidence="9">Auxin Efflux Carrier</fullName>
    </submittedName>
</protein>
<keyword evidence="7 8" id="KW-0472">Membrane</keyword>
<evidence type="ECO:0000256" key="6">
    <source>
        <dbReference type="ARBA" id="ARBA00022989"/>
    </source>
</evidence>
<keyword evidence="3" id="KW-0813">Transport</keyword>
<reference evidence="10" key="1">
    <citation type="submission" date="2006-08" db="EMBL/GenBank/DDBJ databases">
        <title>Complete sequence of Alkalilimnicola ehrilichei MLHE-1.</title>
        <authorList>
            <person name="Copeland A."/>
            <person name="Lucas S."/>
            <person name="Lapidus A."/>
            <person name="Barry K."/>
            <person name="Detter J.C."/>
            <person name="Glavina del Rio T."/>
            <person name="Hammon N."/>
            <person name="Israni S."/>
            <person name="Dalin E."/>
            <person name="Tice H."/>
            <person name="Pitluck S."/>
            <person name="Sims D."/>
            <person name="Brettin T."/>
            <person name="Bruce D."/>
            <person name="Han C."/>
            <person name="Tapia R."/>
            <person name="Gilna P."/>
            <person name="Schmutz J."/>
            <person name="Larimer F."/>
            <person name="Land M."/>
            <person name="Hauser L."/>
            <person name="Kyrpides N."/>
            <person name="Mikhailova N."/>
            <person name="Oremland R.S."/>
            <person name="Hoeft S.E."/>
            <person name="Switzer-Blum J."/>
            <person name="Kulp T."/>
            <person name="King G."/>
            <person name="Tabita R."/>
            <person name="Witte B."/>
            <person name="Santini J.M."/>
            <person name="Basu P."/>
            <person name="Hollibaugh J.T."/>
            <person name="Xie G."/>
            <person name="Stolz J.F."/>
            <person name="Richardson P."/>
        </authorList>
    </citation>
    <scope>NUCLEOTIDE SEQUENCE [LARGE SCALE GENOMIC DNA]</scope>
    <source>
        <strain evidence="10">ATCC BAA-1101 / DSM 17681 / MLHE-1</strain>
    </source>
</reference>
<dbReference type="PANTHER" id="PTHR36838:SF3">
    <property type="entry name" value="TRANSPORTER AUXIN EFFLUX CARRIER EC FAMILY"/>
    <property type="match status" value="1"/>
</dbReference>
<dbReference type="Gene3D" id="1.20.1530.20">
    <property type="match status" value="1"/>
</dbReference>
<accession>Q0AAZ7</accession>
<evidence type="ECO:0000256" key="1">
    <source>
        <dbReference type="ARBA" id="ARBA00004651"/>
    </source>
</evidence>
<dbReference type="InterPro" id="IPR038770">
    <property type="entry name" value="Na+/solute_symporter_sf"/>
</dbReference>
<gene>
    <name evidence="9" type="ordered locus">Mlg_0636</name>
</gene>
<evidence type="ECO:0000256" key="7">
    <source>
        <dbReference type="ARBA" id="ARBA00023136"/>
    </source>
</evidence>
<evidence type="ECO:0000256" key="4">
    <source>
        <dbReference type="ARBA" id="ARBA00022475"/>
    </source>
</evidence>
<comment type="subcellular location">
    <subcellularLocation>
        <location evidence="1">Cell membrane</location>
        <topology evidence="1">Multi-pass membrane protein</topology>
    </subcellularLocation>
</comment>
<keyword evidence="6 8" id="KW-1133">Transmembrane helix</keyword>
<evidence type="ECO:0000313" key="9">
    <source>
        <dbReference type="EMBL" id="ABI55990.1"/>
    </source>
</evidence>
<dbReference type="HOGENOM" id="CLU_056175_2_1_6"/>
<feature type="transmembrane region" description="Helical" evidence="8">
    <location>
        <begin position="122"/>
        <end position="146"/>
    </location>
</feature>
<keyword evidence="10" id="KW-1185">Reference proteome</keyword>
<dbReference type="GO" id="GO:0005886">
    <property type="term" value="C:plasma membrane"/>
    <property type="evidence" value="ECO:0007669"/>
    <property type="project" value="UniProtKB-SubCell"/>
</dbReference>
<feature type="transmembrane region" description="Helical" evidence="8">
    <location>
        <begin position="167"/>
        <end position="187"/>
    </location>
</feature>
<proteinExistence type="inferred from homology"/>
<feature type="transmembrane region" description="Helical" evidence="8">
    <location>
        <begin position="38"/>
        <end position="58"/>
    </location>
</feature>
<feature type="transmembrane region" description="Helical" evidence="8">
    <location>
        <begin position="228"/>
        <end position="250"/>
    </location>
</feature>
<feature type="transmembrane region" description="Helical" evidence="8">
    <location>
        <begin position="96"/>
        <end position="116"/>
    </location>
</feature>
<evidence type="ECO:0000256" key="5">
    <source>
        <dbReference type="ARBA" id="ARBA00022692"/>
    </source>
</evidence>
<dbReference type="InterPro" id="IPR004776">
    <property type="entry name" value="Mem_transp_PIN-like"/>
</dbReference>
<sequence length="309" mass="32262">MEVVLAVALPFFALIFTGMAAGRTRLLEGTSTRPLNTFVFYFALPALLLSGTAEMAAADILRPALFLSWLLPALLLFFTTWLGLRWLFGRSAGEGAIQALVATFGNVGFVGLPLVVTAMGTHVLPAAMVVIIVDSAIMIAVATAIIEWERDEGSGFRRALRTAGLGVARNPLVIASAVGVTLALLSLSLPAPLLRYLELLGAAAGPTALFALGITLARQPVRSAGPEVAILVAAKLLIHAPVVWLATWLLGLDGPLQTALVILATLPVAANVHVLAQRYGLYAGPTSTAILISTVLSMVTVSLALSLLL</sequence>
<evidence type="ECO:0000256" key="3">
    <source>
        <dbReference type="ARBA" id="ARBA00022448"/>
    </source>
</evidence>
<dbReference type="GO" id="GO:0055085">
    <property type="term" value="P:transmembrane transport"/>
    <property type="evidence" value="ECO:0007669"/>
    <property type="project" value="InterPro"/>
</dbReference>
<evidence type="ECO:0000256" key="2">
    <source>
        <dbReference type="ARBA" id="ARBA00010145"/>
    </source>
</evidence>
<dbReference type="KEGG" id="aeh:Mlg_0636"/>
<feature type="transmembrane region" description="Helical" evidence="8">
    <location>
        <begin position="256"/>
        <end position="276"/>
    </location>
</feature>
<feature type="transmembrane region" description="Helical" evidence="8">
    <location>
        <begin position="64"/>
        <end position="84"/>
    </location>
</feature>
<dbReference type="eggNOG" id="COG0679">
    <property type="taxonomic scope" value="Bacteria"/>
</dbReference>
<name>Q0AAZ7_ALKEH</name>